<feature type="domain" description="Glycosyl hydrolase family 31 C-terminal" evidence="7">
    <location>
        <begin position="574"/>
        <end position="659"/>
    </location>
</feature>
<evidence type="ECO:0000256" key="4">
    <source>
        <dbReference type="RuleBase" id="RU361185"/>
    </source>
</evidence>
<evidence type="ECO:0000259" key="7">
    <source>
        <dbReference type="Pfam" id="PF21365"/>
    </source>
</evidence>
<evidence type="ECO:0000259" key="6">
    <source>
        <dbReference type="Pfam" id="PF13802"/>
    </source>
</evidence>
<dbReference type="SUPFAM" id="SSF51011">
    <property type="entry name" value="Glycosyl hydrolase domain"/>
    <property type="match status" value="1"/>
</dbReference>
<keyword evidence="3 4" id="KW-0326">Glycosidase</keyword>
<dbReference type="PANTHER" id="PTHR22762">
    <property type="entry name" value="ALPHA-GLUCOSIDASE"/>
    <property type="match status" value="1"/>
</dbReference>
<keyword evidence="2 4" id="KW-0378">Hydrolase</keyword>
<evidence type="ECO:0000313" key="9">
    <source>
        <dbReference type="Proteomes" id="UP000632222"/>
    </source>
</evidence>
<evidence type="ECO:0000313" key="8">
    <source>
        <dbReference type="EMBL" id="GGJ47083.1"/>
    </source>
</evidence>
<reference evidence="9" key="1">
    <citation type="journal article" date="2019" name="Int. J. Syst. Evol. Microbiol.">
        <title>The Global Catalogue of Microorganisms (GCM) 10K type strain sequencing project: providing services to taxonomists for standard genome sequencing and annotation.</title>
        <authorList>
            <consortium name="The Broad Institute Genomics Platform"/>
            <consortium name="The Broad Institute Genome Sequencing Center for Infectious Disease"/>
            <person name="Wu L."/>
            <person name="Ma J."/>
        </authorList>
    </citation>
    <scope>NUCLEOTIDE SEQUENCE [LARGE SCALE GENOMIC DNA]</scope>
    <source>
        <strain evidence="9">JCM 14370</strain>
    </source>
</reference>
<dbReference type="Pfam" id="PF21365">
    <property type="entry name" value="Glyco_hydro_31_3rd"/>
    <property type="match status" value="1"/>
</dbReference>
<dbReference type="InterPro" id="IPR025887">
    <property type="entry name" value="Glyco_hydro_31_N_dom"/>
</dbReference>
<dbReference type="InterPro" id="IPR000322">
    <property type="entry name" value="Glyco_hydro_31_TIM"/>
</dbReference>
<dbReference type="InterPro" id="IPR030458">
    <property type="entry name" value="Glyco_hydro_31_AS"/>
</dbReference>
<proteinExistence type="inferred from homology"/>
<dbReference type="Pfam" id="PF01055">
    <property type="entry name" value="Glyco_hydro_31_2nd"/>
    <property type="match status" value="1"/>
</dbReference>
<gene>
    <name evidence="8" type="ORF">GCM10008938_36450</name>
</gene>
<dbReference type="InterPro" id="IPR017853">
    <property type="entry name" value="GH"/>
</dbReference>
<dbReference type="EMBL" id="BMOD01000017">
    <property type="protein sequence ID" value="GGJ47083.1"/>
    <property type="molecule type" value="Genomic_DNA"/>
</dbReference>
<dbReference type="Pfam" id="PF13802">
    <property type="entry name" value="Gal_mutarotas_2"/>
    <property type="match status" value="1"/>
</dbReference>
<dbReference type="InterPro" id="IPR048395">
    <property type="entry name" value="Glyco_hydro_31_C"/>
</dbReference>
<accession>A0ABQ2D5X2</accession>
<dbReference type="CDD" id="cd14752">
    <property type="entry name" value="GH31_N"/>
    <property type="match status" value="1"/>
</dbReference>
<dbReference type="Proteomes" id="UP000632222">
    <property type="component" value="Unassembled WGS sequence"/>
</dbReference>
<evidence type="ECO:0000256" key="1">
    <source>
        <dbReference type="ARBA" id="ARBA00007806"/>
    </source>
</evidence>
<dbReference type="Gene3D" id="2.60.40.1180">
    <property type="entry name" value="Golgi alpha-mannosidase II"/>
    <property type="match status" value="2"/>
</dbReference>
<comment type="caution">
    <text evidence="8">The sequence shown here is derived from an EMBL/GenBank/DDBJ whole genome shotgun (WGS) entry which is preliminary data.</text>
</comment>
<dbReference type="PROSITE" id="PS00129">
    <property type="entry name" value="GLYCOSYL_HYDROL_F31_1"/>
    <property type="match status" value="1"/>
</dbReference>
<comment type="similarity">
    <text evidence="1 4">Belongs to the glycosyl hydrolase 31 family.</text>
</comment>
<dbReference type="SUPFAM" id="SSF74650">
    <property type="entry name" value="Galactose mutarotase-like"/>
    <property type="match status" value="1"/>
</dbReference>
<evidence type="ECO:0000259" key="5">
    <source>
        <dbReference type="Pfam" id="PF01055"/>
    </source>
</evidence>
<feature type="domain" description="Glycoside hydrolase family 31 TIM barrel" evidence="5">
    <location>
        <begin position="236"/>
        <end position="566"/>
    </location>
</feature>
<dbReference type="Gene3D" id="3.20.20.80">
    <property type="entry name" value="Glycosidases"/>
    <property type="match status" value="1"/>
</dbReference>
<dbReference type="PANTHER" id="PTHR22762:SF120">
    <property type="entry name" value="HETEROGLYCAN GLUCOSIDASE 1"/>
    <property type="match status" value="1"/>
</dbReference>
<sequence length="759" mass="86723">MFEKLEKRSNKVVLRGIHARAEIMHPATRVWRYRVHPQGYIEGEDLPEKHSFAVLDPRELPFDLDDQGEKWVCSAGDSSLHITFDGKVNLRLDGAPVARIDGVSGTLEPAEPINICTSILTLYAPPGESYMGFGEKTGPLDKRGLKFKFWNTDIAPHQPDSDPLYQSIPFFMALHAGKVWGFFLDESSRSEVDIAQSHPEKISWKVEGEGLDMYFILGDTPAEILRRYTEITGRIPIRPLWAMGLHQSRYSYESDEQVKKVISLYRKNGIPLDVVHLDIHHMEGYKVFTFHPQRFPEPLKLSRWAAEQGVKIITIMDPGLKKEPGYGPYEEAAKKKFLVQTNRGDVLQGEVWPDPAVFPDFIRPEVREWWGAQHQTMLDQEIAGFWNDMNEPSCTTVHSPHDPRKVQGKTLPDDAQHGKHYHLEVHNVYGLCMCRATFEGLLKLQPDRRPYIITRAGYAGIQRYATVWTGDNSSYWEHMELNLRMLLGLGLSGVTCVGSDIGGFLGYSSGELVTRWTWLGVFFPFMRNHSAIGTNYQEPWAFPEYLPFIKAAIELRYRLLPYIYTLMKEGTENGMPQMRAMLLHYPEHGAHFDDQFLLGENLLATPILRPFQTHRSAYFPTAGWSEFDAQTGRLYGSGYELVAAGLDRIPMFIRPGGIVPLTEVTQSLGTAYWDSIEWQVNVQAEGEYRLFEDAGDGFEPGEWTTVRIHHQNGKIKLTREGRSRKAESLMVYGHAGREPYRVELKKNWKQITLDSTDNQ</sequence>
<protein>
    <submittedName>
        <fullName evidence="8">Alpha-glucosidase</fullName>
    </submittedName>
</protein>
<dbReference type="CDD" id="cd06604">
    <property type="entry name" value="GH31_glucosidase_II_MalA"/>
    <property type="match status" value="1"/>
</dbReference>
<dbReference type="InterPro" id="IPR013780">
    <property type="entry name" value="Glyco_hydro_b"/>
</dbReference>
<evidence type="ECO:0000256" key="2">
    <source>
        <dbReference type="ARBA" id="ARBA00022801"/>
    </source>
</evidence>
<name>A0ABQ2D5X2_9DEIO</name>
<keyword evidence="9" id="KW-1185">Reference proteome</keyword>
<organism evidence="8 9">
    <name type="scientific">Deinococcus roseus</name>
    <dbReference type="NCBI Taxonomy" id="392414"/>
    <lineage>
        <taxon>Bacteria</taxon>
        <taxon>Thermotogati</taxon>
        <taxon>Deinococcota</taxon>
        <taxon>Deinococci</taxon>
        <taxon>Deinococcales</taxon>
        <taxon>Deinococcaceae</taxon>
        <taxon>Deinococcus</taxon>
    </lineage>
</organism>
<feature type="domain" description="Glycoside hydrolase family 31 N-terminal" evidence="6">
    <location>
        <begin position="44"/>
        <end position="193"/>
    </location>
</feature>
<dbReference type="Gene3D" id="2.60.40.1760">
    <property type="entry name" value="glycosyl hydrolase (family 31)"/>
    <property type="match status" value="1"/>
</dbReference>
<dbReference type="SUPFAM" id="SSF51445">
    <property type="entry name" value="(Trans)glycosidases"/>
    <property type="match status" value="1"/>
</dbReference>
<dbReference type="RefSeq" id="WP_189005077.1">
    <property type="nucleotide sequence ID" value="NZ_BMOD01000017.1"/>
</dbReference>
<evidence type="ECO:0000256" key="3">
    <source>
        <dbReference type="ARBA" id="ARBA00023295"/>
    </source>
</evidence>
<dbReference type="InterPro" id="IPR011013">
    <property type="entry name" value="Gal_mutarotase_sf_dom"/>
</dbReference>